<dbReference type="Pfam" id="PF00367">
    <property type="entry name" value="PTS_EIIB"/>
    <property type="match status" value="1"/>
</dbReference>
<dbReference type="InterPro" id="IPR036878">
    <property type="entry name" value="Glu_permease_IIB"/>
</dbReference>
<dbReference type="NCBIfam" id="TIGR01995">
    <property type="entry name" value="PTS-II-ABC-beta"/>
    <property type="match status" value="1"/>
</dbReference>
<comment type="subcellular location">
    <subcellularLocation>
        <location evidence="1">Cell membrane</location>
        <topology evidence="1">Multi-pass membrane protein</topology>
    </subcellularLocation>
</comment>
<dbReference type="PROSITE" id="PS51098">
    <property type="entry name" value="PTS_EIIB_TYPE_1"/>
    <property type="match status" value="1"/>
</dbReference>
<evidence type="ECO:0000256" key="12">
    <source>
        <dbReference type="SAM" id="Phobius"/>
    </source>
</evidence>
<name>A0ABY5P534_9LACT</name>
<dbReference type="InterPro" id="IPR050558">
    <property type="entry name" value="PTS_Sugar-Specific_Components"/>
</dbReference>
<keyword evidence="4" id="KW-0762">Sugar transport</keyword>
<evidence type="ECO:0000256" key="3">
    <source>
        <dbReference type="ARBA" id="ARBA00022475"/>
    </source>
</evidence>
<dbReference type="Pfam" id="PF02378">
    <property type="entry name" value="PTS_EIIC"/>
    <property type="match status" value="1"/>
</dbReference>
<accession>A0ABY5P534</accession>
<feature type="domain" description="PTS EIIB type-1" evidence="14">
    <location>
        <begin position="6"/>
        <end position="90"/>
    </location>
</feature>
<keyword evidence="2" id="KW-0813">Transport</keyword>
<organism evidence="16 17">
    <name type="scientific">Fundicoccus culcitae</name>
    <dbReference type="NCBI Taxonomy" id="2969821"/>
    <lineage>
        <taxon>Bacteria</taxon>
        <taxon>Bacillati</taxon>
        <taxon>Bacillota</taxon>
        <taxon>Bacilli</taxon>
        <taxon>Lactobacillales</taxon>
        <taxon>Aerococcaceae</taxon>
        <taxon>Fundicoccus</taxon>
    </lineage>
</organism>
<dbReference type="Proteomes" id="UP001315967">
    <property type="component" value="Chromosome"/>
</dbReference>
<evidence type="ECO:0000256" key="8">
    <source>
        <dbReference type="ARBA" id="ARBA00022777"/>
    </source>
</evidence>
<feature type="transmembrane region" description="Helical" evidence="12">
    <location>
        <begin position="214"/>
        <end position="238"/>
    </location>
</feature>
<evidence type="ECO:0000256" key="7">
    <source>
        <dbReference type="ARBA" id="ARBA00022692"/>
    </source>
</evidence>
<feature type="transmembrane region" description="Helical" evidence="12">
    <location>
        <begin position="118"/>
        <end position="139"/>
    </location>
</feature>
<evidence type="ECO:0000256" key="2">
    <source>
        <dbReference type="ARBA" id="ARBA00022448"/>
    </source>
</evidence>
<keyword evidence="6" id="KW-0598">Phosphotransferase system</keyword>
<dbReference type="EMBL" id="CP102453">
    <property type="protein sequence ID" value="UUX33866.1"/>
    <property type="molecule type" value="Genomic_DNA"/>
</dbReference>
<proteinExistence type="predicted"/>
<dbReference type="EC" id="2.7.1.-" evidence="16"/>
<dbReference type="Gene3D" id="2.70.70.10">
    <property type="entry name" value="Glucose Permease (Domain IIA)"/>
    <property type="match status" value="1"/>
</dbReference>
<keyword evidence="8" id="KW-0418">Kinase</keyword>
<feature type="domain" description="PTS EIIA type-1" evidence="13">
    <location>
        <begin position="495"/>
        <end position="599"/>
    </location>
</feature>
<evidence type="ECO:0000256" key="1">
    <source>
        <dbReference type="ARBA" id="ARBA00004651"/>
    </source>
</evidence>
<dbReference type="InterPro" id="IPR018113">
    <property type="entry name" value="PTrfase_EIIB_Cys"/>
</dbReference>
<evidence type="ECO:0000256" key="10">
    <source>
        <dbReference type="ARBA" id="ARBA00023136"/>
    </source>
</evidence>
<evidence type="ECO:0000256" key="11">
    <source>
        <dbReference type="PROSITE-ProRule" id="PRU00421"/>
    </source>
</evidence>
<sequence>MAEKYNQLADQIVELVGGKENVVSLYHCITRLRFKLKDESIAAKNENEIKKLNGVLSVAQANNQYQVIIGNEVDKVYAAIDQKYKFPNPVSAGESAGQSEEAEEKGNIVIRFLNTLTAIFNPIIMPLAGAGMIKALLVLLTTFDLMSTESATYGILSAAGNSVFYFLPLFLAVSAARVFKANPFISLAIVAALMEPNFTNLITETGVRVSFLGIPTVLMSYTGTVIPSIIAIFIYSYLERWLKTWIPKSLEIFLLPMISLLIMVPLTVIVLGPIGVTLGNGLGDVINFISARSGLLAGFIIGGFWSLLVMVGVHWGVVPIMINNIATYGYDVIRPMIAAATFASAGAALGVYFRAKKPETKSLALSSMVPALLGGITEPIVYGISIKYKKPLYAQIIGGGIAGAFMGMMQTKAIVYVFPALTTLPAFAGDTFVYYIIGISIAFFLTAILTYIFGIDEDEAEVVDVTPTETLIDENPTTLIAPMAGELISIEAVDDPVFSSKAMGNGFAVKPTDGKVVAPITGKVSAVFPTKHAFGIVSDTGIEVLVHIGINTVELDGKGFDIRIQPDDYVDKGQVVGQVDLSVLKENNYDTTTMVVITNSNDNPDYTLPPTP</sequence>
<evidence type="ECO:0000259" key="13">
    <source>
        <dbReference type="PROSITE" id="PS51093"/>
    </source>
</evidence>
<keyword evidence="5 16" id="KW-0808">Transferase</keyword>
<dbReference type="InterPro" id="IPR011297">
    <property type="entry name" value="PTS_IIABC_b_glu"/>
</dbReference>
<dbReference type="PANTHER" id="PTHR30175:SF1">
    <property type="entry name" value="PTS SYSTEM ARBUTIN-, CELLOBIOSE-, AND SALICIN-SPECIFIC EIIBC COMPONENT-RELATED"/>
    <property type="match status" value="1"/>
</dbReference>
<dbReference type="SUPFAM" id="SSF51261">
    <property type="entry name" value="Duplicated hybrid motif"/>
    <property type="match status" value="1"/>
</dbReference>
<evidence type="ECO:0000313" key="17">
    <source>
        <dbReference type="Proteomes" id="UP001315967"/>
    </source>
</evidence>
<dbReference type="NCBIfam" id="TIGR00830">
    <property type="entry name" value="PTBA"/>
    <property type="match status" value="1"/>
</dbReference>
<keyword evidence="7 12" id="KW-0812">Transmembrane</keyword>
<dbReference type="SUPFAM" id="SSF55604">
    <property type="entry name" value="Glucose permease domain IIB"/>
    <property type="match status" value="1"/>
</dbReference>
<feature type="transmembrane region" description="Helical" evidence="12">
    <location>
        <begin position="184"/>
        <end position="202"/>
    </location>
</feature>
<dbReference type="PROSITE" id="PS51093">
    <property type="entry name" value="PTS_EIIA_TYPE_1"/>
    <property type="match status" value="1"/>
</dbReference>
<feature type="domain" description="PTS EIIC type-1" evidence="15">
    <location>
        <begin position="114"/>
        <end position="469"/>
    </location>
</feature>
<dbReference type="GO" id="GO:0016740">
    <property type="term" value="F:transferase activity"/>
    <property type="evidence" value="ECO:0007669"/>
    <property type="project" value="UniProtKB-KW"/>
</dbReference>
<evidence type="ECO:0000259" key="14">
    <source>
        <dbReference type="PROSITE" id="PS51098"/>
    </source>
</evidence>
<feature type="transmembrane region" description="Helical" evidence="12">
    <location>
        <begin position="151"/>
        <end position="172"/>
    </location>
</feature>
<keyword evidence="17" id="KW-1185">Reference proteome</keyword>
<dbReference type="InterPro" id="IPR001127">
    <property type="entry name" value="PTS_EIIA_1_perm"/>
</dbReference>
<evidence type="ECO:0000259" key="15">
    <source>
        <dbReference type="PROSITE" id="PS51103"/>
    </source>
</evidence>
<reference evidence="16 17" key="1">
    <citation type="submission" date="2022-08" db="EMBL/GenBank/DDBJ databases">
        <title>Aerococcaceae sp. nov isolated from spoiled eye mask.</title>
        <authorList>
            <person name="Zhou G."/>
            <person name="Xie X.-B."/>
            <person name="Shi Q.-S."/>
            <person name="Wang Y.-S."/>
            <person name="Wen X."/>
            <person name="Peng H."/>
            <person name="Yang X.-J."/>
            <person name="Tao H.-B."/>
            <person name="Huang X.-M."/>
        </authorList>
    </citation>
    <scope>NUCLEOTIDE SEQUENCE [LARGE SCALE GENOMIC DNA]</scope>
    <source>
        <strain evidence="17">DM20194951</strain>
    </source>
</reference>
<feature type="transmembrane region" description="Helical" evidence="12">
    <location>
        <begin position="250"/>
        <end position="275"/>
    </location>
</feature>
<dbReference type="InterPro" id="IPR013013">
    <property type="entry name" value="PTS_EIIC_1"/>
</dbReference>
<dbReference type="Pfam" id="PF00358">
    <property type="entry name" value="PTS_EIIA_1"/>
    <property type="match status" value="1"/>
</dbReference>
<gene>
    <name evidence="16" type="ORF">NRE15_13425</name>
</gene>
<dbReference type="InterPro" id="IPR001996">
    <property type="entry name" value="PTS_IIB_1"/>
</dbReference>
<keyword evidence="10 12" id="KW-0472">Membrane</keyword>
<evidence type="ECO:0000256" key="5">
    <source>
        <dbReference type="ARBA" id="ARBA00022679"/>
    </source>
</evidence>
<keyword evidence="9 12" id="KW-1133">Transmembrane helix</keyword>
<feature type="transmembrane region" description="Helical" evidence="12">
    <location>
        <begin position="396"/>
        <end position="420"/>
    </location>
</feature>
<feature type="transmembrane region" description="Helical" evidence="12">
    <location>
        <begin position="332"/>
        <end position="353"/>
    </location>
</feature>
<evidence type="ECO:0000256" key="9">
    <source>
        <dbReference type="ARBA" id="ARBA00022989"/>
    </source>
</evidence>
<feature type="active site" description="Phosphocysteine intermediate; for EIIB activity" evidence="11">
    <location>
        <position position="28"/>
    </location>
</feature>
<dbReference type="InterPro" id="IPR011055">
    <property type="entry name" value="Dup_hybrid_motif"/>
</dbReference>
<dbReference type="Gene3D" id="3.30.1360.60">
    <property type="entry name" value="Glucose permease domain IIB"/>
    <property type="match status" value="1"/>
</dbReference>
<dbReference type="RefSeq" id="WP_313793369.1">
    <property type="nucleotide sequence ID" value="NZ_CP102453.1"/>
</dbReference>
<feature type="transmembrane region" description="Helical" evidence="12">
    <location>
        <begin position="295"/>
        <end position="320"/>
    </location>
</feature>
<dbReference type="PROSITE" id="PS51103">
    <property type="entry name" value="PTS_EIIC_TYPE_1"/>
    <property type="match status" value="1"/>
</dbReference>
<evidence type="ECO:0000313" key="16">
    <source>
        <dbReference type="EMBL" id="UUX33866.1"/>
    </source>
</evidence>
<dbReference type="CDD" id="cd00212">
    <property type="entry name" value="PTS_IIB_glc"/>
    <property type="match status" value="1"/>
</dbReference>
<dbReference type="PROSITE" id="PS00371">
    <property type="entry name" value="PTS_EIIA_TYPE_1_HIS"/>
    <property type="match status" value="1"/>
</dbReference>
<evidence type="ECO:0000256" key="6">
    <source>
        <dbReference type="ARBA" id="ARBA00022683"/>
    </source>
</evidence>
<protein>
    <submittedName>
        <fullName evidence="16">Beta-glucoside-specific PTS transporter subunit IIABC</fullName>
        <ecNumber evidence="16">2.7.1.-</ecNumber>
    </submittedName>
</protein>
<dbReference type="PANTHER" id="PTHR30175">
    <property type="entry name" value="PHOSPHOTRANSFERASE SYSTEM TRANSPORT PROTEIN"/>
    <property type="match status" value="1"/>
</dbReference>
<dbReference type="InterPro" id="IPR003352">
    <property type="entry name" value="PTS_EIIC"/>
</dbReference>
<feature type="transmembrane region" description="Helical" evidence="12">
    <location>
        <begin position="432"/>
        <end position="453"/>
    </location>
</feature>
<evidence type="ECO:0000256" key="4">
    <source>
        <dbReference type="ARBA" id="ARBA00022597"/>
    </source>
</evidence>
<keyword evidence="3" id="KW-1003">Cell membrane</keyword>
<feature type="transmembrane region" description="Helical" evidence="12">
    <location>
        <begin position="365"/>
        <end position="384"/>
    </location>
</feature>
<dbReference type="PROSITE" id="PS01035">
    <property type="entry name" value="PTS_EIIB_TYPE_1_CYS"/>
    <property type="match status" value="1"/>
</dbReference>